<dbReference type="Proteomes" id="UP000332487">
    <property type="component" value="Unassembled WGS sequence"/>
</dbReference>
<protein>
    <submittedName>
        <fullName evidence="1">Uncharacterized protein</fullName>
    </submittedName>
</protein>
<organism evidence="1 2">
    <name type="scientific">Candidatus Micrarchaeum acidiphilum ARMAN-2</name>
    <dbReference type="NCBI Taxonomy" id="425595"/>
    <lineage>
        <taxon>Archaea</taxon>
        <taxon>Candidatus Micrarchaeota</taxon>
        <taxon>Candidatus Micrarchaeia</taxon>
        <taxon>Candidatus Micrarchaeales</taxon>
        <taxon>Candidatus Micrarchaeaceae</taxon>
        <taxon>Candidatus Micrarchaeum</taxon>
    </lineage>
</organism>
<reference evidence="1 2" key="1">
    <citation type="journal article" date="2009" name="Genome Biol.">
        <title>Community-wide analysis of microbial genome sequence signatures.</title>
        <authorList>
            <person name="Dick G.J."/>
            <person name="Andersson A.F."/>
            <person name="Baker B.J."/>
            <person name="Simmons S.L."/>
            <person name="Thomas B.C."/>
            <person name="Yelton A.P."/>
            <person name="Banfield J.F."/>
        </authorList>
    </citation>
    <scope>NUCLEOTIDE SEQUENCE [LARGE SCALE GENOMIC DNA]</scope>
    <source>
        <strain evidence="1">ARMAN-2</strain>
    </source>
</reference>
<proteinExistence type="predicted"/>
<accession>C7DHE0</accession>
<dbReference type="AlphaFoldDB" id="C7DHE0"/>
<sequence>MQRAADFATARALGEGEAKQGAGIAALMLRLDREKSPEIEATAAKFRHIYEKLPTAAESIASAYSLLMHKYGLDCGKVELLLVGGRVKGKPLANDSDLDIVFQVETPENGMSWLKLNSKIKMPISDRFNLQLYLKKSLLLEIDRICASLGIPNEFHVVDFGDHGIGTKVPGSMALSVSSPSKG</sequence>
<gene>
    <name evidence="1" type="ORF">UNLARM2_0484</name>
</gene>
<dbReference type="EMBL" id="GG697240">
    <property type="protein sequence ID" value="EET90042.1"/>
    <property type="molecule type" value="Genomic_DNA"/>
</dbReference>
<keyword evidence="2" id="KW-1185">Reference proteome</keyword>
<reference evidence="1 2" key="2">
    <citation type="journal article" date="2010" name="Proc. Natl. Acad. Sci. U.S.A.">
        <title>Enigmatic, ultrasmall, uncultivated Archaea.</title>
        <authorList>
            <person name="Baker B.J."/>
            <person name="Comolli L.R."/>
            <person name="Dick G.J."/>
            <person name="Hauser L.J."/>
            <person name="Hyatt D."/>
            <person name="Dill B.D."/>
            <person name="Land M.L."/>
            <person name="Verberkmoes N.C."/>
            <person name="Hettich R.L."/>
            <person name="Banfield J.F."/>
        </authorList>
    </citation>
    <scope>NUCLEOTIDE SEQUENCE [LARGE SCALE GENOMIC DNA]</scope>
    <source>
        <strain evidence="1">ARMAN-2</strain>
    </source>
</reference>
<evidence type="ECO:0000313" key="2">
    <source>
        <dbReference type="Proteomes" id="UP000332487"/>
    </source>
</evidence>
<name>C7DHE0_MICA2</name>
<evidence type="ECO:0000313" key="1">
    <source>
        <dbReference type="EMBL" id="EET90042.1"/>
    </source>
</evidence>